<accession>A0ABP1S044</accession>
<comment type="caution">
    <text evidence="7">The sequence shown here is derived from an EMBL/GenBank/DDBJ whole genome shotgun (WGS) entry which is preliminary data.</text>
</comment>
<dbReference type="PROSITE" id="PS51392">
    <property type="entry name" value="KEN"/>
    <property type="match status" value="1"/>
</dbReference>
<evidence type="ECO:0000256" key="3">
    <source>
        <dbReference type="ARBA" id="ARBA00022840"/>
    </source>
</evidence>
<feature type="domain" description="Death" evidence="5">
    <location>
        <begin position="56"/>
        <end position="134"/>
    </location>
</feature>
<dbReference type="Gene3D" id="1.10.510.10">
    <property type="entry name" value="Transferase(Phosphotransferase) domain 1"/>
    <property type="match status" value="1"/>
</dbReference>
<dbReference type="Gene3D" id="1.20.1440.180">
    <property type="entry name" value="KEN domain"/>
    <property type="match status" value="1"/>
</dbReference>
<dbReference type="Proteomes" id="UP001642540">
    <property type="component" value="Unassembled WGS sequence"/>
</dbReference>
<dbReference type="PROSITE" id="PS50011">
    <property type="entry name" value="PROTEIN_KINASE_DOM"/>
    <property type="match status" value="1"/>
</dbReference>
<keyword evidence="3" id="KW-0067">ATP-binding</keyword>
<evidence type="ECO:0000256" key="2">
    <source>
        <dbReference type="ARBA" id="ARBA00022741"/>
    </source>
</evidence>
<dbReference type="InterPro" id="IPR010513">
    <property type="entry name" value="KEN_dom"/>
</dbReference>
<dbReference type="InterPro" id="IPR000719">
    <property type="entry name" value="Prot_kinase_dom"/>
</dbReference>
<evidence type="ECO:0000259" key="4">
    <source>
        <dbReference type="PROSITE" id="PS50011"/>
    </source>
</evidence>
<protein>
    <submittedName>
        <fullName evidence="7">Uncharacterized protein</fullName>
    </submittedName>
</protein>
<dbReference type="CDD" id="cd01670">
    <property type="entry name" value="Death"/>
    <property type="match status" value="1"/>
</dbReference>
<sequence>MATSTKTNRAPQDLTAYELVRVGSDEYCPLSKLFDAIKNCGSLKSKTDKKKTKLPWRHLGKLLGLATSIIDGIKDADFNATSQGHSPAVEEIIRTWLFWKRHAGRGQEANLKTLIECFETAGCYAAADNILRAFQEEAKLLYKRQNKRTREKVSNPINIPESEPNWLTTGKFKGTEFNPIHNRPDDKVSNCQIDDVPIALKIFEFQTKTQMKKIMDNIKPLLNADIDHENILKYHGVEKDIANNCIYLRLDFYNGTLQQAVYNRLEGIYLDDSVSLQILRQITEGVAHLHQNKIAHKNLNLGNIFIFKKSDSEICAKISDAGVDNPKSDCESFNGIPIWKAPEFETDQKVTGACDLFSLGCIFHFVLTGGKYPFGDSNQKGFLKEVEYPRIPEVVLSNLWLIRELTLEDPKKRPKVKDILSHPIFWTSEKTLNFFIQIASLIEKVASKDDEEEETPNEISDVKVKKIVSEMETNYKRVVTKRFGYHQHLQSYRDWLKFMGMDKYKYRATYVRSVYKTFKTNKVCEFIELIRNLGTDFEEFPQHVKNVVGKPPDEFLGYWRHQFPLLVPMLWILFQKLRSEDEYEMKQFYGNRHKFSFQSESLYCYANNEMFLSVKEGTLLQKNVERLSTLSI</sequence>
<feature type="domain" description="Protein kinase" evidence="4">
    <location>
        <begin position="166"/>
        <end position="425"/>
    </location>
</feature>
<name>A0ABP1S044_9HEXA</name>
<dbReference type="InterPro" id="IPR038357">
    <property type="entry name" value="KEN_sf"/>
</dbReference>
<dbReference type="EMBL" id="CAXLJM020000135">
    <property type="protein sequence ID" value="CAL8140330.1"/>
    <property type="molecule type" value="Genomic_DNA"/>
</dbReference>
<dbReference type="Pfam" id="PF06479">
    <property type="entry name" value="Ribonuc_2-5A"/>
    <property type="match status" value="1"/>
</dbReference>
<dbReference type="InterPro" id="IPR011009">
    <property type="entry name" value="Kinase-like_dom_sf"/>
</dbReference>
<dbReference type="InterPro" id="IPR000488">
    <property type="entry name" value="Death_dom"/>
</dbReference>
<dbReference type="SUPFAM" id="SSF56112">
    <property type="entry name" value="Protein kinase-like (PK-like)"/>
    <property type="match status" value="1"/>
</dbReference>
<evidence type="ECO:0000313" key="8">
    <source>
        <dbReference type="Proteomes" id="UP001642540"/>
    </source>
</evidence>
<organism evidence="7 8">
    <name type="scientific">Orchesella dallaii</name>
    <dbReference type="NCBI Taxonomy" id="48710"/>
    <lineage>
        <taxon>Eukaryota</taxon>
        <taxon>Metazoa</taxon>
        <taxon>Ecdysozoa</taxon>
        <taxon>Arthropoda</taxon>
        <taxon>Hexapoda</taxon>
        <taxon>Collembola</taxon>
        <taxon>Entomobryomorpha</taxon>
        <taxon>Entomobryoidea</taxon>
        <taxon>Orchesellidae</taxon>
        <taxon>Orchesellinae</taxon>
        <taxon>Orchesella</taxon>
    </lineage>
</organism>
<proteinExistence type="predicted"/>
<dbReference type="Pfam" id="PF00069">
    <property type="entry name" value="Pkinase"/>
    <property type="match status" value="1"/>
</dbReference>
<dbReference type="PANTHER" id="PTHR13954:SF6">
    <property type="entry name" value="NON-SPECIFIC SERINE_THREONINE PROTEIN KINASE"/>
    <property type="match status" value="1"/>
</dbReference>
<keyword evidence="2" id="KW-0547">Nucleotide-binding</keyword>
<evidence type="ECO:0000259" key="6">
    <source>
        <dbReference type="PROSITE" id="PS51392"/>
    </source>
</evidence>
<dbReference type="PROSITE" id="PS50017">
    <property type="entry name" value="DEATH_DOMAIN"/>
    <property type="match status" value="1"/>
</dbReference>
<evidence type="ECO:0000313" key="7">
    <source>
        <dbReference type="EMBL" id="CAL8140330.1"/>
    </source>
</evidence>
<keyword evidence="8" id="KW-1185">Reference proteome</keyword>
<keyword evidence="1" id="KW-0732">Signal</keyword>
<feature type="domain" description="KEN" evidence="6">
    <location>
        <begin position="428"/>
        <end position="591"/>
    </location>
</feature>
<reference evidence="7 8" key="1">
    <citation type="submission" date="2024-08" db="EMBL/GenBank/DDBJ databases">
        <authorList>
            <person name="Cucini C."/>
            <person name="Frati F."/>
        </authorList>
    </citation>
    <scope>NUCLEOTIDE SEQUENCE [LARGE SCALE GENOMIC DNA]</scope>
</reference>
<evidence type="ECO:0000259" key="5">
    <source>
        <dbReference type="PROSITE" id="PS50017"/>
    </source>
</evidence>
<dbReference type="InterPro" id="IPR045133">
    <property type="entry name" value="IRE1/2-like"/>
</dbReference>
<dbReference type="PANTHER" id="PTHR13954">
    <property type="entry name" value="IRE1-RELATED"/>
    <property type="match status" value="1"/>
</dbReference>
<gene>
    <name evidence="7" type="ORF">ODALV1_LOCUS28244</name>
</gene>
<evidence type="ECO:0000256" key="1">
    <source>
        <dbReference type="ARBA" id="ARBA00022729"/>
    </source>
</evidence>